<reference evidence="2" key="1">
    <citation type="submission" date="2023-06" db="EMBL/GenBank/DDBJ databases">
        <title>Genome-scale phylogeny and comparative genomics of the fungal order Sordariales.</title>
        <authorList>
            <consortium name="Lawrence Berkeley National Laboratory"/>
            <person name="Hensen N."/>
            <person name="Bonometti L."/>
            <person name="Westerberg I."/>
            <person name="Brannstrom I.O."/>
            <person name="Guillou S."/>
            <person name="Cros-Aarteil S."/>
            <person name="Calhoun S."/>
            <person name="Haridas S."/>
            <person name="Kuo A."/>
            <person name="Mondo S."/>
            <person name="Pangilinan J."/>
            <person name="Riley R."/>
            <person name="Labutti K."/>
            <person name="Andreopoulos B."/>
            <person name="Lipzen A."/>
            <person name="Chen C."/>
            <person name="Yanf M."/>
            <person name="Daum C."/>
            <person name="Ng V."/>
            <person name="Clum A."/>
            <person name="Steindorff A."/>
            <person name="Ohm R."/>
            <person name="Martin F."/>
            <person name="Silar P."/>
            <person name="Natvig D."/>
            <person name="Lalanne C."/>
            <person name="Gautier V."/>
            <person name="Ament-Velasquez S.L."/>
            <person name="Kruys A."/>
            <person name="Hutchinson M.I."/>
            <person name="Powell A.J."/>
            <person name="Barry K."/>
            <person name="Miller A.N."/>
            <person name="Grigoriev I.V."/>
            <person name="Debuchy R."/>
            <person name="Gladieux P."/>
            <person name="Thoren M.H."/>
            <person name="Johannesson H."/>
        </authorList>
    </citation>
    <scope>NUCLEOTIDE SEQUENCE</scope>
    <source>
        <strain evidence="2">SMH2532-1</strain>
    </source>
</reference>
<organism evidence="2 3">
    <name type="scientific">Cercophora newfieldiana</name>
    <dbReference type="NCBI Taxonomy" id="92897"/>
    <lineage>
        <taxon>Eukaryota</taxon>
        <taxon>Fungi</taxon>
        <taxon>Dikarya</taxon>
        <taxon>Ascomycota</taxon>
        <taxon>Pezizomycotina</taxon>
        <taxon>Sordariomycetes</taxon>
        <taxon>Sordariomycetidae</taxon>
        <taxon>Sordariales</taxon>
        <taxon>Lasiosphaeriaceae</taxon>
        <taxon>Cercophora</taxon>
    </lineage>
</organism>
<dbReference type="InterPro" id="IPR052895">
    <property type="entry name" value="HetReg/Transcr_Mod"/>
</dbReference>
<accession>A0AA39YAP4</accession>
<evidence type="ECO:0000259" key="1">
    <source>
        <dbReference type="Pfam" id="PF06985"/>
    </source>
</evidence>
<dbReference type="InterPro" id="IPR010730">
    <property type="entry name" value="HET"/>
</dbReference>
<name>A0AA39YAP4_9PEZI</name>
<dbReference type="Proteomes" id="UP001174936">
    <property type="component" value="Unassembled WGS sequence"/>
</dbReference>
<dbReference type="PANTHER" id="PTHR24148">
    <property type="entry name" value="ANKYRIN REPEAT DOMAIN-CONTAINING PROTEIN 39 HOMOLOG-RELATED"/>
    <property type="match status" value="1"/>
</dbReference>
<dbReference type="PANTHER" id="PTHR24148:SF64">
    <property type="entry name" value="HETEROKARYON INCOMPATIBILITY DOMAIN-CONTAINING PROTEIN"/>
    <property type="match status" value="1"/>
</dbReference>
<keyword evidence="3" id="KW-1185">Reference proteome</keyword>
<dbReference type="AlphaFoldDB" id="A0AA39YAP4"/>
<gene>
    <name evidence="2" type="ORF">B0T16DRAFT_456578</name>
</gene>
<dbReference type="EMBL" id="JAULSV010000003">
    <property type="protein sequence ID" value="KAK0649138.1"/>
    <property type="molecule type" value="Genomic_DNA"/>
</dbReference>
<evidence type="ECO:0000313" key="2">
    <source>
        <dbReference type="EMBL" id="KAK0649138.1"/>
    </source>
</evidence>
<dbReference type="Pfam" id="PF06985">
    <property type="entry name" value="HET"/>
    <property type="match status" value="1"/>
</dbReference>
<sequence length="413" mass="46417">MGEIYKRATRVVAWVGEHNNDSRQVCDFLQSVGRTLRSTRHVSDEANWKEVERIALEEARPVQLLVLRFGEFFRRSWFTRMWPIQEVTLPLPENVTLLCDDSGFSFSYIRVGWQVLAGLGVLLVLVDLDQAVALQFYLADALALKRGHPDGLQGPGKALITDLSQRSMRSIMRATRFKSCSLAKDKFFALLGIFQELGIPHKVDVSRYAQMTGAEVFMAVFESCVALDGNLDAMGMCQSAHGYMSHDDFWKIPQESQETWTNALSGAVRGILPLISRGAIDNAPSWRKGLPSWAPDFTQWTPSRMNSGDISFIRSYTTGSLWARFLSEYWWPSTHQNTLTAPASGCGAGAPRATPRGAAMLRIALSKENRQILQVRGRVVGMARSMGSIDSFDLFQQWMSMVLNIYLLKRPNH</sequence>
<protein>
    <recommendedName>
        <fullName evidence="1">Heterokaryon incompatibility domain-containing protein</fullName>
    </recommendedName>
</protein>
<evidence type="ECO:0000313" key="3">
    <source>
        <dbReference type="Proteomes" id="UP001174936"/>
    </source>
</evidence>
<proteinExistence type="predicted"/>
<feature type="domain" description="Heterokaryon incompatibility" evidence="1">
    <location>
        <begin position="1"/>
        <end position="86"/>
    </location>
</feature>
<comment type="caution">
    <text evidence="2">The sequence shown here is derived from an EMBL/GenBank/DDBJ whole genome shotgun (WGS) entry which is preliminary data.</text>
</comment>